<dbReference type="AlphaFoldDB" id="A0A0F5MNS5"/>
<feature type="region of interest" description="Disordered" evidence="2">
    <location>
        <begin position="775"/>
        <end position="794"/>
    </location>
</feature>
<name>A0A0F5MNS5_9RICK</name>
<comment type="caution">
    <text evidence="3">The sequence shown here is derived from an EMBL/GenBank/DDBJ whole genome shotgun (WGS) entry which is preliminary data.</text>
</comment>
<evidence type="ECO:0000256" key="2">
    <source>
        <dbReference type="SAM" id="MobiDB-lite"/>
    </source>
</evidence>
<feature type="compositionally biased region" description="Basic and acidic residues" evidence="2">
    <location>
        <begin position="552"/>
        <end position="562"/>
    </location>
</feature>
<protein>
    <submittedName>
        <fullName evidence="3">Uncharacterized protein</fullName>
    </submittedName>
</protein>
<sequence length="794" mass="90442">MAKQGNIIEKAEKELEVIKNHIKEVLGNDKVILEPTPTYNTANLDEIVKYLYYQYDQEQGIDRYVDQKSQSLIRKKTDHRIVKQDDKIDSIAWTGQFINYARASLLYLEYNKIDQGTKSKVLSLVHEVIKDNKNYPIKNQKDLSKKIGEILNIIQEVAQEKDIKKINKSIKKALDIASLGDEHYHCTTITPIDNKGNIAIQTDIKLDGLTEELKEQISNIASDKRKPLPAWFLNLESYDQFLAKQAAKQVVDSKFTKVIPTQFLASKLMPGLRNAYMEVCFAKEKDKEPIEILRSFRSGVPVIKDQAKNDYTVDILESLGGGFSLNPLITSNSYFPSEYSLFSSLKKGADNKKIEVNTTPVNLARAIQSRDLSNYQEIVDKVGKAIKEYKGSLDKKSIKNLEDCEKSLTIFSLLASKFLNDSDNYKISSKMAQLVHDLKRGALKDLKLGDEIPEILTFCKSGKDRTGIVRFMGNKDAFNRYFDTETTDIIINSGHQQYLTGTNGGSAFCFGIKGEVNPSMPKAYRKKGLARDTAYGNDPKYKASTTSDEESDKSIKPKSSPREIEVKVANFRSEPSKTRDAPRSDNKAKDFYKTTNQVLKPIIFDNNKVNYPIALIERLQEYHLYTTENNPKKLSIKKEITNDPKYFQKELGKSLDNHHQENNYRSIKPEVSSKEKTFDDYGLKNQAELEECKIKTFALTDKVKLNMAIDQGGRVYLSKDSLEQIKRDKLTLSIKIPSKNGPAEYLEFINGKLHIIDLPDVKETRLANKKGLNDLMGYKENEKPHPHNHDSLRM</sequence>
<reference evidence="3 4" key="1">
    <citation type="submission" date="2015-02" db="EMBL/GenBank/DDBJ databases">
        <title>Single cell genomics of a rare environmental alphaproteobacterium provides unique insights into Rickettsiaceae evolution.</title>
        <authorList>
            <person name="Martijn J."/>
            <person name="Schulz F."/>
            <person name="Zaremba-Niedzwiedzka K."/>
            <person name="Viklund J."/>
            <person name="Stepanauskas R."/>
            <person name="Andersson S.G.E."/>
            <person name="Horn M."/>
            <person name="Guy L."/>
            <person name="Ettema T.J.G."/>
        </authorList>
    </citation>
    <scope>NUCLEOTIDE SEQUENCE [LARGE SCALE GENOMIC DNA]</scope>
    <source>
        <strain evidence="3 4">SCGC AAA041-L04</strain>
    </source>
</reference>
<feature type="coiled-coil region" evidence="1">
    <location>
        <begin position="1"/>
        <end position="28"/>
    </location>
</feature>
<dbReference type="Proteomes" id="UP000033358">
    <property type="component" value="Unassembled WGS sequence"/>
</dbReference>
<feature type="compositionally biased region" description="Basic and acidic residues" evidence="2">
    <location>
        <begin position="777"/>
        <end position="794"/>
    </location>
</feature>
<proteinExistence type="predicted"/>
<accession>A0A0F5MNS5</accession>
<keyword evidence="4" id="KW-1185">Reference proteome</keyword>
<evidence type="ECO:0000313" key="3">
    <source>
        <dbReference type="EMBL" id="KKB96204.1"/>
    </source>
</evidence>
<evidence type="ECO:0000313" key="4">
    <source>
        <dbReference type="Proteomes" id="UP000033358"/>
    </source>
</evidence>
<dbReference type="EMBL" id="JYHA01000120">
    <property type="protein sequence ID" value="KKB96204.1"/>
    <property type="molecule type" value="Genomic_DNA"/>
</dbReference>
<gene>
    <name evidence="3" type="ORF">SZ25_00724</name>
</gene>
<evidence type="ECO:0000256" key="1">
    <source>
        <dbReference type="SAM" id="Coils"/>
    </source>
</evidence>
<feature type="region of interest" description="Disordered" evidence="2">
    <location>
        <begin position="535"/>
        <end position="562"/>
    </location>
</feature>
<keyword evidence="1" id="KW-0175">Coiled coil</keyword>
<organism evidence="3 4">
    <name type="scientific">Candidatus Arcanibacter lacustris</name>
    <dbReference type="NCBI Taxonomy" id="1607817"/>
    <lineage>
        <taxon>Bacteria</taxon>
        <taxon>Pseudomonadati</taxon>
        <taxon>Pseudomonadota</taxon>
        <taxon>Alphaproteobacteria</taxon>
        <taxon>Rickettsiales</taxon>
        <taxon>Candidatus Arcanibacter</taxon>
    </lineage>
</organism>